<feature type="transmembrane region" description="Helical" evidence="10">
    <location>
        <begin position="358"/>
        <end position="379"/>
    </location>
</feature>
<dbReference type="Gene3D" id="1.10.287.130">
    <property type="match status" value="1"/>
</dbReference>
<dbReference type="InterPro" id="IPR003594">
    <property type="entry name" value="HATPase_dom"/>
</dbReference>
<name>A0A5K8A783_9BACT</name>
<keyword evidence="4" id="KW-1003">Cell membrane</keyword>
<dbReference type="InterPro" id="IPR005467">
    <property type="entry name" value="His_kinase_dom"/>
</dbReference>
<keyword evidence="6 10" id="KW-0812">Transmembrane</keyword>
<feature type="transmembrane region" description="Helical" evidence="10">
    <location>
        <begin position="12"/>
        <end position="34"/>
    </location>
</feature>
<dbReference type="Pfam" id="PF08269">
    <property type="entry name" value="dCache_2"/>
    <property type="match status" value="1"/>
</dbReference>
<dbReference type="CDD" id="cd00082">
    <property type="entry name" value="HisKA"/>
    <property type="match status" value="1"/>
</dbReference>
<feature type="modified residue" description="4-aspartylphosphate" evidence="9">
    <location>
        <position position="868"/>
    </location>
</feature>
<dbReference type="InterPro" id="IPR003661">
    <property type="entry name" value="HisK_dim/P_dom"/>
</dbReference>
<dbReference type="InterPro" id="IPR001789">
    <property type="entry name" value="Sig_transdc_resp-reg_receiver"/>
</dbReference>
<evidence type="ECO:0000259" key="12">
    <source>
        <dbReference type="PROSITE" id="PS50110"/>
    </source>
</evidence>
<organism evidence="14 15">
    <name type="scientific">Desulfosarcina ovata subsp. ovata</name>
    <dbReference type="NCBI Taxonomy" id="2752305"/>
    <lineage>
        <taxon>Bacteria</taxon>
        <taxon>Pseudomonadati</taxon>
        <taxon>Thermodesulfobacteriota</taxon>
        <taxon>Desulfobacteria</taxon>
        <taxon>Desulfobacterales</taxon>
        <taxon>Desulfosarcinaceae</taxon>
        <taxon>Desulfosarcina</taxon>
    </lineage>
</organism>
<dbReference type="PRINTS" id="PR00344">
    <property type="entry name" value="BCTRLSENSOR"/>
</dbReference>
<protein>
    <recommendedName>
        <fullName evidence="3">histidine kinase</fullName>
        <ecNumber evidence="3">2.7.13.3</ecNumber>
    </recommendedName>
</protein>
<dbReference type="NCBIfam" id="TIGR00229">
    <property type="entry name" value="sensory_box"/>
    <property type="match status" value="1"/>
</dbReference>
<reference evidence="14 15" key="1">
    <citation type="submission" date="2019-11" db="EMBL/GenBank/DDBJ databases">
        <title>Comparative genomics of hydrocarbon-degrading Desulfosarcina strains.</title>
        <authorList>
            <person name="Watanabe M."/>
            <person name="Kojima H."/>
            <person name="Fukui M."/>
        </authorList>
    </citation>
    <scope>NUCLEOTIDE SEQUENCE [LARGE SCALE GENOMIC DNA]</scope>
    <source>
        <strain evidence="15">oXyS1</strain>
    </source>
</reference>
<feature type="domain" description="Histidine kinase" evidence="11">
    <location>
        <begin position="574"/>
        <end position="797"/>
    </location>
</feature>
<evidence type="ECO:0000259" key="13">
    <source>
        <dbReference type="PROSITE" id="PS50112"/>
    </source>
</evidence>
<feature type="domain" description="PAS" evidence="13">
    <location>
        <begin position="438"/>
        <end position="511"/>
    </location>
</feature>
<evidence type="ECO:0000256" key="6">
    <source>
        <dbReference type="ARBA" id="ARBA00022692"/>
    </source>
</evidence>
<accession>A0A5K8A783</accession>
<dbReference type="SUPFAM" id="SSF55785">
    <property type="entry name" value="PYP-like sensor domain (PAS domain)"/>
    <property type="match status" value="1"/>
</dbReference>
<dbReference type="EMBL" id="AP021879">
    <property type="protein sequence ID" value="BBO88472.1"/>
    <property type="molecule type" value="Genomic_DNA"/>
</dbReference>
<gene>
    <name evidence="14" type="ORF">DSCOOX_16520</name>
</gene>
<dbReference type="InterPro" id="IPR000014">
    <property type="entry name" value="PAS"/>
</dbReference>
<dbReference type="Pfam" id="PF02518">
    <property type="entry name" value="HATPase_c"/>
    <property type="match status" value="1"/>
</dbReference>
<dbReference type="Pfam" id="PF00072">
    <property type="entry name" value="Response_reg"/>
    <property type="match status" value="1"/>
</dbReference>
<dbReference type="CDD" id="cd00130">
    <property type="entry name" value="PAS"/>
    <property type="match status" value="1"/>
</dbReference>
<dbReference type="InterPro" id="IPR033480">
    <property type="entry name" value="sCache_2"/>
</dbReference>
<evidence type="ECO:0000256" key="1">
    <source>
        <dbReference type="ARBA" id="ARBA00000085"/>
    </source>
</evidence>
<proteinExistence type="predicted"/>
<dbReference type="SUPFAM" id="SSF55874">
    <property type="entry name" value="ATPase domain of HSP90 chaperone/DNA topoisomerase II/histidine kinase"/>
    <property type="match status" value="1"/>
</dbReference>
<dbReference type="Proteomes" id="UP000422108">
    <property type="component" value="Chromosome"/>
</dbReference>
<dbReference type="SMART" id="SM00387">
    <property type="entry name" value="HATPase_c"/>
    <property type="match status" value="1"/>
</dbReference>
<dbReference type="Gene3D" id="3.30.565.10">
    <property type="entry name" value="Histidine kinase-like ATPase, C-terminal domain"/>
    <property type="match status" value="1"/>
</dbReference>
<evidence type="ECO:0000256" key="4">
    <source>
        <dbReference type="ARBA" id="ARBA00022475"/>
    </source>
</evidence>
<dbReference type="SMART" id="SM00388">
    <property type="entry name" value="HisKA"/>
    <property type="match status" value="1"/>
</dbReference>
<dbReference type="Gene3D" id="3.40.50.2300">
    <property type="match status" value="1"/>
</dbReference>
<keyword evidence="7 10" id="KW-1133">Transmembrane helix</keyword>
<dbReference type="InterPro" id="IPR004010">
    <property type="entry name" value="Double_Cache_2"/>
</dbReference>
<dbReference type="InterPro" id="IPR036097">
    <property type="entry name" value="HisK_dim/P_sf"/>
</dbReference>
<dbReference type="InterPro" id="IPR035965">
    <property type="entry name" value="PAS-like_dom_sf"/>
</dbReference>
<dbReference type="InterPro" id="IPR011006">
    <property type="entry name" value="CheY-like_superfamily"/>
</dbReference>
<dbReference type="AlphaFoldDB" id="A0A5K8A783"/>
<dbReference type="GO" id="GO:0005886">
    <property type="term" value="C:plasma membrane"/>
    <property type="evidence" value="ECO:0007669"/>
    <property type="project" value="UniProtKB-SubCell"/>
</dbReference>
<dbReference type="PROSITE" id="PS50109">
    <property type="entry name" value="HIS_KIN"/>
    <property type="match status" value="1"/>
</dbReference>
<evidence type="ECO:0000256" key="2">
    <source>
        <dbReference type="ARBA" id="ARBA00004651"/>
    </source>
</evidence>
<sequence>MVSKFMKNKINFIKLVRVWGTIFLVVLGGSFIAMDAIETYRDFDLRAEKIRADFSRRQKQIIKQEVMRVVERIRYEQSQSETVTREKIKARVDEAYAIARHIYQQNRHLKSRTDIQRMILDALRPIRFENGSGYYFATRLDGVEMLFADRPEMEGLNLLNLKDPQGQLVIKDMIEIAKRSGEGFYEYHWTKPGSAGNDHKKIAFIKRFEPYDWIIGTGLYVNDVQKQIETDLLSGISRIRFGKEGYIFINRLNGDALVSNGKIVSGKKKLWDVFNATPNKMKAIFEKEHRAAMTPGGDYIYYSHIKLSKPDREAPKVSFIFGIPELRWLVGAGVYLDDVEAEIALLQAELNSQVKTKIGYFVLIVMFIIAIFSLLFKWLSNKLQNDLNYFISFFQKAAHTDETIDRNHLKFIQLDQMAEYANKMLTDRMQAEEAIKESENKFHLLFDFSPQAIALTEVETGQLVDVNNKLCKLTHYSKEELIGRTTNEMEFYSVPDRERFIHALQSSGQVNGLEMKFKAKNGAHLDALMFARFLEISGKALILTIFNDISDKKKLEDDLRRAQRLESIGTLAGGIAHDFNNLLFPIIAMAEMLLEDIPKNSVEHEYIKEIYKAGNRASDLVKQILAFSRRSEHKLIPVQIQKILREALKLSRSTIPTSIEIVNDIQDDCAMVLADPTQIHQIAMNLITNAYHAVDKHGGQIMVRLAEVANDDADRSAQPIESIRYAVLSVVDTGCGIDPSILDKIFEPYFTTKEKGKGTGLGLSVVYGIVKEHGGDIKIHSDVGKGTTVKVFLPLIMDSSDSLPDKEAETAQTGTEKILLVDDDETIAALEKQILERLGYDVNVRTSSVEALEAFRANPNLYDLVITDMTMPNMTGDQLTRQLISIRPGIPVIICTGFSEKINAESARTIGVKGFLMKPVVKMEMARMVRQILDEKKTRTKK</sequence>
<evidence type="ECO:0000256" key="5">
    <source>
        <dbReference type="ARBA" id="ARBA00022553"/>
    </source>
</evidence>
<comment type="catalytic activity">
    <reaction evidence="1">
        <text>ATP + protein L-histidine = ADP + protein N-phospho-L-histidine.</text>
        <dbReference type="EC" id="2.7.13.3"/>
    </reaction>
</comment>
<dbReference type="Gene3D" id="3.30.450.20">
    <property type="entry name" value="PAS domain"/>
    <property type="match status" value="3"/>
</dbReference>
<dbReference type="SMART" id="SM00448">
    <property type="entry name" value="REC"/>
    <property type="match status" value="1"/>
</dbReference>
<evidence type="ECO:0000259" key="11">
    <source>
        <dbReference type="PROSITE" id="PS50109"/>
    </source>
</evidence>
<evidence type="ECO:0000313" key="15">
    <source>
        <dbReference type="Proteomes" id="UP000422108"/>
    </source>
</evidence>
<keyword evidence="5 9" id="KW-0597">Phosphoprotein</keyword>
<dbReference type="PROSITE" id="PS50110">
    <property type="entry name" value="RESPONSE_REGULATORY"/>
    <property type="match status" value="1"/>
</dbReference>
<evidence type="ECO:0000313" key="14">
    <source>
        <dbReference type="EMBL" id="BBO88472.1"/>
    </source>
</evidence>
<feature type="domain" description="Response regulatory" evidence="12">
    <location>
        <begin position="817"/>
        <end position="933"/>
    </location>
</feature>
<dbReference type="EC" id="2.7.13.3" evidence="3"/>
<dbReference type="GO" id="GO:0000155">
    <property type="term" value="F:phosphorelay sensor kinase activity"/>
    <property type="evidence" value="ECO:0007669"/>
    <property type="project" value="InterPro"/>
</dbReference>
<dbReference type="SUPFAM" id="SSF47384">
    <property type="entry name" value="Homodimeric domain of signal transducing histidine kinase"/>
    <property type="match status" value="1"/>
</dbReference>
<dbReference type="SMART" id="SM01049">
    <property type="entry name" value="Cache_2"/>
    <property type="match status" value="1"/>
</dbReference>
<dbReference type="InterPro" id="IPR036890">
    <property type="entry name" value="HATPase_C_sf"/>
</dbReference>
<keyword evidence="15" id="KW-1185">Reference proteome</keyword>
<evidence type="ECO:0000256" key="10">
    <source>
        <dbReference type="SAM" id="Phobius"/>
    </source>
</evidence>
<evidence type="ECO:0000256" key="8">
    <source>
        <dbReference type="ARBA" id="ARBA00023136"/>
    </source>
</evidence>
<evidence type="ECO:0000256" key="7">
    <source>
        <dbReference type="ARBA" id="ARBA00022989"/>
    </source>
</evidence>
<dbReference type="InterPro" id="IPR004358">
    <property type="entry name" value="Sig_transdc_His_kin-like_C"/>
</dbReference>
<dbReference type="PROSITE" id="PS50112">
    <property type="entry name" value="PAS"/>
    <property type="match status" value="1"/>
</dbReference>
<evidence type="ECO:0000256" key="3">
    <source>
        <dbReference type="ARBA" id="ARBA00012438"/>
    </source>
</evidence>
<comment type="subcellular location">
    <subcellularLocation>
        <location evidence="2">Cell membrane</location>
        <topology evidence="2">Multi-pass membrane protein</topology>
    </subcellularLocation>
</comment>
<dbReference type="Pfam" id="PF00512">
    <property type="entry name" value="HisKA"/>
    <property type="match status" value="1"/>
</dbReference>
<dbReference type="SMART" id="SM00091">
    <property type="entry name" value="PAS"/>
    <property type="match status" value="1"/>
</dbReference>
<dbReference type="PANTHER" id="PTHR43065:SF42">
    <property type="entry name" value="TWO-COMPONENT SENSOR PPRA"/>
    <property type="match status" value="1"/>
</dbReference>
<keyword evidence="8 10" id="KW-0472">Membrane</keyword>
<evidence type="ECO:0000256" key="9">
    <source>
        <dbReference type="PROSITE-ProRule" id="PRU00169"/>
    </source>
</evidence>
<dbReference type="SUPFAM" id="SSF52172">
    <property type="entry name" value="CheY-like"/>
    <property type="match status" value="1"/>
</dbReference>
<dbReference type="PANTHER" id="PTHR43065">
    <property type="entry name" value="SENSOR HISTIDINE KINASE"/>
    <property type="match status" value="1"/>
</dbReference>
<dbReference type="Pfam" id="PF13426">
    <property type="entry name" value="PAS_9"/>
    <property type="match status" value="1"/>
</dbReference>
<dbReference type="CDD" id="cd00156">
    <property type="entry name" value="REC"/>
    <property type="match status" value="1"/>
</dbReference>